<proteinExistence type="predicted"/>
<dbReference type="RefSeq" id="WP_386417273.1">
    <property type="nucleotide sequence ID" value="NZ_JBHSZO010000036.1"/>
</dbReference>
<sequence length="146" mass="15067">MSSWAMRTGSAIGRFLFVVVLAAGIVAMHSTGHPDGTSAHAAPRHSASFSPPPVMDHASADHTSADHASATAASPSPVAHGTGSGMDMTSVCLAVLGTWAFARLLRAARARSGLPPDPAAALRLRHTRPDPPPDPPDLTRLSVLRI</sequence>
<dbReference type="EMBL" id="JBHSZO010000036">
    <property type="protein sequence ID" value="MFC7220537.1"/>
    <property type="molecule type" value="Genomic_DNA"/>
</dbReference>
<accession>A0ABW2GIQ5</accession>
<comment type="caution">
    <text evidence="2">The sequence shown here is derived from an EMBL/GenBank/DDBJ whole genome shotgun (WGS) entry which is preliminary data.</text>
</comment>
<dbReference type="Pfam" id="PF19650">
    <property type="entry name" value="DUF6153"/>
    <property type="match status" value="1"/>
</dbReference>
<organism evidence="2 3">
    <name type="scientific">Streptomyces polyrhachis</name>
    <dbReference type="NCBI Taxonomy" id="1282885"/>
    <lineage>
        <taxon>Bacteria</taxon>
        <taxon>Bacillati</taxon>
        <taxon>Actinomycetota</taxon>
        <taxon>Actinomycetes</taxon>
        <taxon>Kitasatosporales</taxon>
        <taxon>Streptomycetaceae</taxon>
        <taxon>Streptomyces</taxon>
    </lineage>
</organism>
<dbReference type="InterPro" id="IPR046151">
    <property type="entry name" value="DUF6153"/>
</dbReference>
<protein>
    <submittedName>
        <fullName evidence="2">DUF6153 family protein</fullName>
    </submittedName>
</protein>
<evidence type="ECO:0000313" key="2">
    <source>
        <dbReference type="EMBL" id="MFC7220537.1"/>
    </source>
</evidence>
<feature type="region of interest" description="Disordered" evidence="1">
    <location>
        <begin position="34"/>
        <end position="83"/>
    </location>
</feature>
<evidence type="ECO:0000313" key="3">
    <source>
        <dbReference type="Proteomes" id="UP001596413"/>
    </source>
</evidence>
<evidence type="ECO:0000256" key="1">
    <source>
        <dbReference type="SAM" id="MobiDB-lite"/>
    </source>
</evidence>
<gene>
    <name evidence="2" type="ORF">ACFQLX_20585</name>
</gene>
<dbReference type="Proteomes" id="UP001596413">
    <property type="component" value="Unassembled WGS sequence"/>
</dbReference>
<keyword evidence="3" id="KW-1185">Reference proteome</keyword>
<feature type="compositionally biased region" description="Low complexity" evidence="1">
    <location>
        <begin position="66"/>
        <end position="77"/>
    </location>
</feature>
<reference evidence="3" key="1">
    <citation type="journal article" date="2019" name="Int. J. Syst. Evol. Microbiol.">
        <title>The Global Catalogue of Microorganisms (GCM) 10K type strain sequencing project: providing services to taxonomists for standard genome sequencing and annotation.</title>
        <authorList>
            <consortium name="The Broad Institute Genomics Platform"/>
            <consortium name="The Broad Institute Genome Sequencing Center for Infectious Disease"/>
            <person name="Wu L."/>
            <person name="Ma J."/>
        </authorList>
    </citation>
    <scope>NUCLEOTIDE SEQUENCE [LARGE SCALE GENOMIC DNA]</scope>
    <source>
        <strain evidence="3">CGMCC 1.13681</strain>
    </source>
</reference>
<feature type="region of interest" description="Disordered" evidence="1">
    <location>
        <begin position="115"/>
        <end position="138"/>
    </location>
</feature>
<name>A0ABW2GIQ5_9ACTN</name>